<dbReference type="Pfam" id="PF24696">
    <property type="entry name" value="UGSC"/>
    <property type="match status" value="1"/>
</dbReference>
<feature type="region of interest" description="Disordered" evidence="1">
    <location>
        <begin position="1"/>
        <end position="27"/>
    </location>
</feature>
<dbReference type="InterPro" id="IPR057767">
    <property type="entry name" value="UGSC-like_dom"/>
</dbReference>
<keyword evidence="4" id="KW-1185">Reference proteome</keyword>
<sequence length="182" mass="19540">MITTLDPTYRPATTLSDSRTSVAPRPPSLSGRTVGILMNRLANCEVFFDALADRIRELTDVADVFMVWKDSQSVPPTPEQWDALMGRADVVVTGFGGCGSCSTRSMRDALDVEDRGVPAVCIVHEALVPAVSVIRTMAGLPDYRMVVVGYPHGPLAPWTADEALTTAKEVAPQVIDALVAAR</sequence>
<evidence type="ECO:0000256" key="1">
    <source>
        <dbReference type="SAM" id="MobiDB-lite"/>
    </source>
</evidence>
<gene>
    <name evidence="3" type="ORF">GIS00_18580</name>
</gene>
<dbReference type="EMBL" id="WLYK01000008">
    <property type="protein sequence ID" value="MTD15945.1"/>
    <property type="molecule type" value="Genomic_DNA"/>
</dbReference>
<reference evidence="3 4" key="1">
    <citation type="submission" date="2019-11" db="EMBL/GenBank/DDBJ databases">
        <authorList>
            <person name="Jiang L.-Q."/>
        </authorList>
    </citation>
    <scope>NUCLEOTIDE SEQUENCE [LARGE SCALE GENOMIC DNA]</scope>
    <source>
        <strain evidence="3 4">YIM 132087</strain>
    </source>
</reference>
<name>A0A7K1FP64_9ACTN</name>
<evidence type="ECO:0000259" key="2">
    <source>
        <dbReference type="Pfam" id="PF24696"/>
    </source>
</evidence>
<feature type="compositionally biased region" description="Polar residues" evidence="1">
    <location>
        <begin position="1"/>
        <end position="21"/>
    </location>
</feature>
<comment type="caution">
    <text evidence="3">The sequence shown here is derived from an EMBL/GenBank/DDBJ whole genome shotgun (WGS) entry which is preliminary data.</text>
</comment>
<organism evidence="3 4">
    <name type="scientific">Nakamurella alba</name>
    <dbReference type="NCBI Taxonomy" id="2665158"/>
    <lineage>
        <taxon>Bacteria</taxon>
        <taxon>Bacillati</taxon>
        <taxon>Actinomycetota</taxon>
        <taxon>Actinomycetes</taxon>
        <taxon>Nakamurellales</taxon>
        <taxon>Nakamurellaceae</taxon>
        <taxon>Nakamurella</taxon>
    </lineage>
</organism>
<evidence type="ECO:0000313" key="4">
    <source>
        <dbReference type="Proteomes" id="UP000460221"/>
    </source>
</evidence>
<proteinExistence type="predicted"/>
<dbReference type="RefSeq" id="WP_154769944.1">
    <property type="nucleotide sequence ID" value="NZ_WLYK01000008.1"/>
</dbReference>
<dbReference type="AlphaFoldDB" id="A0A7K1FP64"/>
<accession>A0A7K1FP64</accession>
<protein>
    <recommendedName>
        <fullName evidence="2">UGSC-like domain-containing protein</fullName>
    </recommendedName>
</protein>
<evidence type="ECO:0000313" key="3">
    <source>
        <dbReference type="EMBL" id="MTD15945.1"/>
    </source>
</evidence>
<feature type="domain" description="UGSC-like" evidence="2">
    <location>
        <begin position="4"/>
        <end position="179"/>
    </location>
</feature>
<dbReference type="Proteomes" id="UP000460221">
    <property type="component" value="Unassembled WGS sequence"/>
</dbReference>